<dbReference type="InterPro" id="IPR010982">
    <property type="entry name" value="Lambda_DNA-bd_dom_sf"/>
</dbReference>
<dbReference type="EMBL" id="BAABIS010000001">
    <property type="protein sequence ID" value="GAA4830183.1"/>
    <property type="molecule type" value="Genomic_DNA"/>
</dbReference>
<comment type="caution">
    <text evidence="2">The sequence shown here is derived from an EMBL/GenBank/DDBJ whole genome shotgun (WGS) entry which is preliminary data.</text>
</comment>
<dbReference type="SUPFAM" id="SSF47413">
    <property type="entry name" value="lambda repressor-like DNA-binding domains"/>
    <property type="match status" value="1"/>
</dbReference>
<evidence type="ECO:0000313" key="4">
    <source>
        <dbReference type="Proteomes" id="UP001501752"/>
    </source>
</evidence>
<keyword evidence="4" id="KW-1185">Reference proteome</keyword>
<evidence type="ECO:0000256" key="1">
    <source>
        <dbReference type="SAM" id="MobiDB-lite"/>
    </source>
</evidence>
<reference evidence="4" key="2">
    <citation type="journal article" date="2019" name="Int. J. Syst. Evol. Microbiol.">
        <title>The Global Catalogue of Microorganisms (GCM) 10K type strain sequencing project: providing services to taxonomists for standard genome sequencing and annotation.</title>
        <authorList>
            <consortium name="The Broad Institute Genomics Platform"/>
            <consortium name="The Broad Institute Genome Sequencing Center for Infectious Disease"/>
            <person name="Wu L."/>
            <person name="Ma J."/>
        </authorList>
    </citation>
    <scope>NUCLEOTIDE SEQUENCE [LARGE SCALE GENOMIC DNA]</scope>
    <source>
        <strain evidence="4">JCM 13006</strain>
    </source>
</reference>
<gene>
    <name evidence="2" type="ORF">GCM10023235_00140</name>
    <name evidence="3" type="ORF">GCM10023235_78770</name>
</gene>
<feature type="compositionally biased region" description="Pro residues" evidence="1">
    <location>
        <begin position="206"/>
        <end position="221"/>
    </location>
</feature>
<dbReference type="InterPro" id="IPR001387">
    <property type="entry name" value="Cro/C1-type_HTH"/>
</dbReference>
<reference evidence="2" key="1">
    <citation type="journal article" date="2014" name="Int. J. Syst. Evol. Microbiol.">
        <title>Complete genome of a new Firmicutes species belonging to the dominant human colonic microbiota ('Ruminococcus bicirculans') reveals two chromosomes and a selective capacity to utilize plant glucans.</title>
        <authorList>
            <consortium name="NISC Comparative Sequencing Program"/>
            <person name="Wegmann U."/>
            <person name="Louis P."/>
            <person name="Goesmann A."/>
            <person name="Henrissat B."/>
            <person name="Duncan S.H."/>
            <person name="Flint H.J."/>
        </authorList>
    </citation>
    <scope>NUCLEOTIDE SEQUENCE</scope>
    <source>
        <strain evidence="2">JCM 13006</strain>
    </source>
</reference>
<sequence>MALSTLETLRLTVAALRQRTGESQAQLAAGVGLTQDKVSRRQSGAQAWTLDEVDALAAHWGMAPLDLLAGPTHAVLSLTWPPHAAAPQAVPASFTTTPTEPVPPAVPAAAPVQPPAPAPVAEQLSVPADYDRGPDGEILDHEAAPCERCAKPVRHRVAGRPIHLGGWCTPATPAAAPASVAQLVQAAPAEAPAALVQAATEHAPTTPAPTTPAPAEQPPTATPAQAPAPTRPAAPRPAARPAPAAAPRPAPAAAGLSRSEYAGTGRDLGYYLDMITSAVDQALEEHGGDTEAASAALEKKAIPNGMALFEATRVGAAYEHTVYPDRLEFLSKKSRSGADDVWEGRHKWENVPLMEAVRRGEGGVVVDVLDTNAAYCSALKCHLPIGSLVHQPDGGFDPKRSGIYLLPKRPVWDHPHLPDPIGNRHETGPVLLDGATVRLLARCHKLGLADAPHITEAWTSGASEGLLEKFRRVLTQARENAITDGDTVTEKYVKAIYAKFASTIGESTYNRDIRRPDWMHIIRSQAFANLWYKAHRAHTAGLTVVRLRGTDELHVTGETDWRTVFTEGRLTTQMKLKDQYTLPPSRKRSA</sequence>
<organism evidence="2 4">
    <name type="scientific">Kitasatospora terrestris</name>
    <dbReference type="NCBI Taxonomy" id="258051"/>
    <lineage>
        <taxon>Bacteria</taxon>
        <taxon>Bacillati</taxon>
        <taxon>Actinomycetota</taxon>
        <taxon>Actinomycetes</taxon>
        <taxon>Kitasatosporales</taxon>
        <taxon>Streptomycetaceae</taxon>
        <taxon>Kitasatospora</taxon>
    </lineage>
</organism>
<feature type="region of interest" description="Disordered" evidence="1">
    <location>
        <begin position="200"/>
        <end position="258"/>
    </location>
</feature>
<dbReference type="Gene3D" id="1.10.260.40">
    <property type="entry name" value="lambda repressor-like DNA-binding domains"/>
    <property type="match status" value="1"/>
</dbReference>
<dbReference type="CDD" id="cd00093">
    <property type="entry name" value="HTH_XRE"/>
    <property type="match status" value="1"/>
</dbReference>
<protein>
    <recommendedName>
        <fullName evidence="5">Acyltransferase</fullName>
    </recommendedName>
</protein>
<proteinExistence type="predicted"/>
<feature type="compositionally biased region" description="Pro residues" evidence="1">
    <location>
        <begin position="229"/>
        <end position="250"/>
    </location>
</feature>
<evidence type="ECO:0000313" key="3">
    <source>
        <dbReference type="EMBL" id="GAA4885915.1"/>
    </source>
</evidence>
<dbReference type="EMBL" id="BAABIS010000001">
    <property type="protein sequence ID" value="GAA4885915.1"/>
    <property type="molecule type" value="Genomic_DNA"/>
</dbReference>
<evidence type="ECO:0000313" key="2">
    <source>
        <dbReference type="EMBL" id="GAA4830183.1"/>
    </source>
</evidence>
<accession>A0ABP9D5N0</accession>
<evidence type="ECO:0008006" key="5">
    <source>
        <dbReference type="Google" id="ProtNLM"/>
    </source>
</evidence>
<name>A0ABP9D5N0_9ACTN</name>
<dbReference type="Proteomes" id="UP001501752">
    <property type="component" value="Unassembled WGS sequence"/>
</dbReference>
<reference evidence="2" key="3">
    <citation type="submission" date="2023-12" db="EMBL/GenBank/DDBJ databases">
        <authorList>
            <person name="Sun Q."/>
            <person name="Inoue M."/>
        </authorList>
    </citation>
    <scope>NUCLEOTIDE SEQUENCE</scope>
    <source>
        <strain evidence="2">JCM 13006</strain>
    </source>
</reference>
<dbReference type="RefSeq" id="WP_345694658.1">
    <property type="nucleotide sequence ID" value="NZ_BAABIS010000001.1"/>
</dbReference>